<keyword evidence="1" id="KW-0812">Transmembrane</keyword>
<dbReference type="EMBL" id="DVNO01000029">
    <property type="protein sequence ID" value="HIU65624.1"/>
    <property type="molecule type" value="Genomic_DNA"/>
</dbReference>
<evidence type="ECO:0000313" key="2">
    <source>
        <dbReference type="EMBL" id="HIU65624.1"/>
    </source>
</evidence>
<comment type="caution">
    <text evidence="2">The sequence shown here is derived from an EMBL/GenBank/DDBJ whole genome shotgun (WGS) entry which is preliminary data.</text>
</comment>
<proteinExistence type="predicted"/>
<name>A0A9D1MT49_9PROT</name>
<dbReference type="AlphaFoldDB" id="A0A9D1MT49"/>
<evidence type="ECO:0000313" key="3">
    <source>
        <dbReference type="Proteomes" id="UP000824142"/>
    </source>
</evidence>
<gene>
    <name evidence="2" type="ORF">IAC63_03215</name>
</gene>
<feature type="transmembrane region" description="Helical" evidence="1">
    <location>
        <begin position="39"/>
        <end position="58"/>
    </location>
</feature>
<dbReference type="Proteomes" id="UP000824142">
    <property type="component" value="Unassembled WGS sequence"/>
</dbReference>
<feature type="transmembrane region" description="Helical" evidence="1">
    <location>
        <begin position="7"/>
        <end position="27"/>
    </location>
</feature>
<keyword evidence="1" id="KW-1133">Transmembrane helix</keyword>
<organism evidence="2 3">
    <name type="scientific">Candidatus Enterousia avicola</name>
    <dbReference type="NCBI Taxonomy" id="2840787"/>
    <lineage>
        <taxon>Bacteria</taxon>
        <taxon>Pseudomonadati</taxon>
        <taxon>Pseudomonadota</taxon>
        <taxon>Alphaproteobacteria</taxon>
        <taxon>Candidatus Enterousia</taxon>
    </lineage>
</organism>
<reference evidence="2" key="2">
    <citation type="journal article" date="2021" name="PeerJ">
        <title>Extensive microbial diversity within the chicken gut microbiome revealed by metagenomics and culture.</title>
        <authorList>
            <person name="Gilroy R."/>
            <person name="Ravi A."/>
            <person name="Getino M."/>
            <person name="Pursley I."/>
            <person name="Horton D.L."/>
            <person name="Alikhan N.F."/>
            <person name="Baker D."/>
            <person name="Gharbi K."/>
            <person name="Hall N."/>
            <person name="Watson M."/>
            <person name="Adriaenssens E.M."/>
            <person name="Foster-Nyarko E."/>
            <person name="Jarju S."/>
            <person name="Secka A."/>
            <person name="Antonio M."/>
            <person name="Oren A."/>
            <person name="Chaudhuri R.R."/>
            <person name="La Ragione R."/>
            <person name="Hildebrand F."/>
            <person name="Pallen M.J."/>
        </authorList>
    </citation>
    <scope>NUCLEOTIDE SEQUENCE</scope>
    <source>
        <strain evidence="2">CHK136-897</strain>
    </source>
</reference>
<accession>A0A9D1MT49</accession>
<sequence>MFGKIKKVFFTGMFGILYISFIGQIVYTLGWVQGWDGKLTCLGLLAFEWLALIAARYLSKRSSSNAQYNGFNGRRR</sequence>
<protein>
    <submittedName>
        <fullName evidence="2">Uncharacterized protein</fullName>
    </submittedName>
</protein>
<evidence type="ECO:0000256" key="1">
    <source>
        <dbReference type="SAM" id="Phobius"/>
    </source>
</evidence>
<reference evidence="2" key="1">
    <citation type="submission" date="2020-10" db="EMBL/GenBank/DDBJ databases">
        <authorList>
            <person name="Gilroy R."/>
        </authorList>
    </citation>
    <scope>NUCLEOTIDE SEQUENCE</scope>
    <source>
        <strain evidence="2">CHK136-897</strain>
    </source>
</reference>
<keyword evidence="1" id="KW-0472">Membrane</keyword>